<organism evidence="4 5">
    <name type="scientific">Novipirellula aureliae</name>
    <dbReference type="NCBI Taxonomy" id="2527966"/>
    <lineage>
        <taxon>Bacteria</taxon>
        <taxon>Pseudomonadati</taxon>
        <taxon>Planctomycetota</taxon>
        <taxon>Planctomycetia</taxon>
        <taxon>Pirellulales</taxon>
        <taxon>Pirellulaceae</taxon>
        <taxon>Novipirellula</taxon>
    </lineage>
</organism>
<feature type="transmembrane region" description="Helical" evidence="2">
    <location>
        <begin position="105"/>
        <end position="125"/>
    </location>
</feature>
<feature type="transmembrane region" description="Helical" evidence="2">
    <location>
        <begin position="70"/>
        <end position="93"/>
    </location>
</feature>
<name>A0A5C6DY10_9BACT</name>
<dbReference type="InterPro" id="IPR051203">
    <property type="entry name" value="Polysaccharide_Synthase-Rel"/>
</dbReference>
<feature type="domain" description="Polysaccharide biosynthesis protein CapD-like" evidence="3">
    <location>
        <begin position="312"/>
        <end position="594"/>
    </location>
</feature>
<dbReference type="CDD" id="cd05237">
    <property type="entry name" value="UDP_invert_4-6DH_SDR_e"/>
    <property type="match status" value="1"/>
</dbReference>
<keyword evidence="2" id="KW-0812">Transmembrane</keyword>
<evidence type="ECO:0000313" key="5">
    <source>
        <dbReference type="Proteomes" id="UP000315471"/>
    </source>
</evidence>
<sequence>MIQNLVTQKEDANFNSEFESRWATNGIALRTLLAYRVVLLSAIHLLLFCLAYAMAFAIRFDLVIPEHYRIAFWVTMPAVVSTKLAVFFLSGQLHGWWRIVTFRDMIAISLTCLASLSLFAAAAFFSNSLSIPGSVVILDAVLTMVIVGGLRSSCRVFLEMVRPQLVSDQYTPAIMIGTDPETVFLAGQIQSYGRLPMRICGLVSATSTPHPRLMGGFAVLGTLDQIDKIVRSQAIHTVLVHTDLLSGKTMRKLMDVCRDLNVKLQIVPRFEQRMHGNGMIPTRDINIDDLLGRQPAELDLENIRELIEGQRVLVTGAGGSIGSEICRQLIRFSPELLVLLGRGENRIYQIEQELLSRRGTTKLETVIADIRDRSRIDDVFAEFSPQVVFHAAAHKHVPLMERNVREAVVNNITGTQNVADAADKYETSRFVMISSDKAVRPTSVMGATKRVAELYIQSIATRSAARFMTVRFGNVLGSAGSVVPLFKRQIRDGGPLTITDEKMTRFFMTIPEASKLVLQAASMGHGGDLFVLDMGTPIRIVDLARDMIRLSGLPEGAIEIVYSGIRPGEKLYEELADNEGEISQTDHPKIMSIQPLEYSNGALQELIRQLTSQRTSVAEIRRLLMSLDRQQEFEPELTTEVLV</sequence>
<keyword evidence="2" id="KW-1133">Transmembrane helix</keyword>
<protein>
    <submittedName>
        <fullName evidence="4">UDP-N-acetyl-alpha-D-glucosamine C6 dehydratase</fullName>
        <ecNumber evidence="4">4.2.1.135</ecNumber>
    </submittedName>
</protein>
<keyword evidence="4" id="KW-0456">Lyase</keyword>
<reference evidence="4 5" key="1">
    <citation type="submission" date="2019-02" db="EMBL/GenBank/DDBJ databases">
        <title>Deep-cultivation of Planctomycetes and their phenomic and genomic characterization uncovers novel biology.</title>
        <authorList>
            <person name="Wiegand S."/>
            <person name="Jogler M."/>
            <person name="Boedeker C."/>
            <person name="Pinto D."/>
            <person name="Vollmers J."/>
            <person name="Rivas-Marin E."/>
            <person name="Kohn T."/>
            <person name="Peeters S.H."/>
            <person name="Heuer A."/>
            <person name="Rast P."/>
            <person name="Oberbeckmann S."/>
            <person name="Bunk B."/>
            <person name="Jeske O."/>
            <person name="Meyerdierks A."/>
            <person name="Storesund J.E."/>
            <person name="Kallscheuer N."/>
            <person name="Luecker S."/>
            <person name="Lage O.M."/>
            <person name="Pohl T."/>
            <person name="Merkel B.J."/>
            <person name="Hornburger P."/>
            <person name="Mueller R.-W."/>
            <person name="Bruemmer F."/>
            <person name="Labrenz M."/>
            <person name="Spormann A.M."/>
            <person name="Op Den Camp H."/>
            <person name="Overmann J."/>
            <person name="Amann R."/>
            <person name="Jetten M.S.M."/>
            <person name="Mascher T."/>
            <person name="Medema M.H."/>
            <person name="Devos D.P."/>
            <person name="Kaster A.-K."/>
            <person name="Ovreas L."/>
            <person name="Rohde M."/>
            <person name="Galperin M.Y."/>
            <person name="Jogler C."/>
        </authorList>
    </citation>
    <scope>NUCLEOTIDE SEQUENCE [LARGE SCALE GENOMIC DNA]</scope>
    <source>
        <strain evidence="4 5">Q31b</strain>
    </source>
</reference>
<dbReference type="GO" id="GO:0016829">
    <property type="term" value="F:lyase activity"/>
    <property type="evidence" value="ECO:0007669"/>
    <property type="project" value="UniProtKB-KW"/>
</dbReference>
<keyword evidence="5" id="KW-1185">Reference proteome</keyword>
<dbReference type="EC" id="4.2.1.135" evidence="4"/>
<dbReference type="Proteomes" id="UP000315471">
    <property type="component" value="Unassembled WGS sequence"/>
</dbReference>
<dbReference type="Gene3D" id="3.40.50.720">
    <property type="entry name" value="NAD(P)-binding Rossmann-like Domain"/>
    <property type="match status" value="2"/>
</dbReference>
<dbReference type="Pfam" id="PF02719">
    <property type="entry name" value="Polysacc_synt_2"/>
    <property type="match status" value="1"/>
</dbReference>
<dbReference type="PANTHER" id="PTHR43318:SF1">
    <property type="entry name" value="POLYSACCHARIDE BIOSYNTHESIS PROTEIN EPSC-RELATED"/>
    <property type="match status" value="1"/>
</dbReference>
<dbReference type="SUPFAM" id="SSF51735">
    <property type="entry name" value="NAD(P)-binding Rossmann-fold domains"/>
    <property type="match status" value="1"/>
</dbReference>
<gene>
    <name evidence="4" type="primary">pglF</name>
    <name evidence="4" type="ORF">Q31b_27440</name>
</gene>
<dbReference type="InterPro" id="IPR036291">
    <property type="entry name" value="NAD(P)-bd_dom_sf"/>
</dbReference>
<evidence type="ECO:0000259" key="3">
    <source>
        <dbReference type="Pfam" id="PF02719"/>
    </source>
</evidence>
<dbReference type="EMBL" id="SJPY01000004">
    <property type="protein sequence ID" value="TWU41305.1"/>
    <property type="molecule type" value="Genomic_DNA"/>
</dbReference>
<dbReference type="AlphaFoldDB" id="A0A5C6DY10"/>
<evidence type="ECO:0000313" key="4">
    <source>
        <dbReference type="EMBL" id="TWU41305.1"/>
    </source>
</evidence>
<dbReference type="OrthoDB" id="9803111at2"/>
<accession>A0A5C6DY10</accession>
<evidence type="ECO:0000256" key="2">
    <source>
        <dbReference type="SAM" id="Phobius"/>
    </source>
</evidence>
<keyword evidence="2" id="KW-0472">Membrane</keyword>
<dbReference type="PANTHER" id="PTHR43318">
    <property type="entry name" value="UDP-N-ACETYLGLUCOSAMINE 4,6-DEHYDRATASE"/>
    <property type="match status" value="1"/>
</dbReference>
<comment type="caution">
    <text evidence="4">The sequence shown here is derived from an EMBL/GenBank/DDBJ whole genome shotgun (WGS) entry which is preliminary data.</text>
</comment>
<proteinExistence type="inferred from homology"/>
<evidence type="ECO:0000256" key="1">
    <source>
        <dbReference type="ARBA" id="ARBA00007430"/>
    </source>
</evidence>
<dbReference type="Pfam" id="PF13727">
    <property type="entry name" value="CoA_binding_3"/>
    <property type="match status" value="1"/>
</dbReference>
<comment type="similarity">
    <text evidence="1">Belongs to the polysaccharide synthase family.</text>
</comment>
<dbReference type="RefSeq" id="WP_146600147.1">
    <property type="nucleotide sequence ID" value="NZ_SJPY01000004.1"/>
</dbReference>
<dbReference type="InterPro" id="IPR003869">
    <property type="entry name" value="Polysac_CapD-like"/>
</dbReference>
<feature type="transmembrane region" description="Helical" evidence="2">
    <location>
        <begin position="37"/>
        <end position="58"/>
    </location>
</feature>